<dbReference type="InterPro" id="IPR029472">
    <property type="entry name" value="Copia-like_N"/>
</dbReference>
<organism evidence="4 5">
    <name type="scientific">Senna tora</name>
    <dbReference type="NCBI Taxonomy" id="362788"/>
    <lineage>
        <taxon>Eukaryota</taxon>
        <taxon>Viridiplantae</taxon>
        <taxon>Streptophyta</taxon>
        <taxon>Embryophyta</taxon>
        <taxon>Tracheophyta</taxon>
        <taxon>Spermatophyta</taxon>
        <taxon>Magnoliopsida</taxon>
        <taxon>eudicotyledons</taxon>
        <taxon>Gunneridae</taxon>
        <taxon>Pentapetalae</taxon>
        <taxon>rosids</taxon>
        <taxon>fabids</taxon>
        <taxon>Fabales</taxon>
        <taxon>Fabaceae</taxon>
        <taxon>Caesalpinioideae</taxon>
        <taxon>Cassia clade</taxon>
        <taxon>Senna</taxon>
    </lineage>
</organism>
<evidence type="ECO:0000313" key="4">
    <source>
        <dbReference type="EMBL" id="KAF7825219.1"/>
    </source>
</evidence>
<dbReference type="AlphaFoldDB" id="A0A834TPB5"/>
<protein>
    <submittedName>
        <fullName evidence="4">Retrovirus-related Pol polyprotein from transposon TNT 1-94</fullName>
    </submittedName>
</protein>
<sequence>MADTASMVPSPDIEKNDKSMHQEKNPSWILTNGDQPGMALVTSPLNGSNYIAWSIAFRTALEAKRKIGFIDGSIQKPTDPREFEVWKPIDSMVKSWLTSSISKEIAESLIHCDSALNLWKEIEERFGTSCGPQLYRVQREMVTTEQGVDSITKYWNRLHRWWDEWTRLSPSPRCYCGKCSCEVNQRLEEKESSSKLMHFLMGLNQSFDSLRGQILNLDPMHAVNKAYNMAIQLERQREVNLTYGGGTSGSNNTDGVEVAMLAKGGRNEAGRRRETKEEKYAKYCDHCHMNGHLKETCFKLQGYPEWYKDLKKKNTKKTTNLAASIAESPLEEMSAEKIDQGNQASVLSMLIKELSKVMKTGAGESVNFAQLGNFAGNSHLDSRDFYKDIWIIDTGASSHICCQRSMMHDLKTLPETLKIHLPTGHSVNTMEIGSVLLRPGIKLNNVFFIPMFKYNLISVSKLAKDLDILVTFDSEVCLIQAQRTKQILAKGKVDGNLYFLDSQDARKESRLTQCCSSVTTSKKCNWHNRLGHSPLTDKSKKCDSTIPVPKVRESHEGVLIEEITDDVVPQEQDDASAELEMENVLEEERPFTINKVQRIIHCSRIRAILDTPMVNGEDANGPVMLSNLILQQTN</sequence>
<accession>A0A834TPB5</accession>
<dbReference type="Pfam" id="PF14244">
    <property type="entry name" value="Retrotran_gag_3"/>
    <property type="match status" value="1"/>
</dbReference>
<dbReference type="PANTHER" id="PTHR37610">
    <property type="entry name" value="CCHC-TYPE DOMAIN-CONTAINING PROTEIN"/>
    <property type="match status" value="1"/>
</dbReference>
<feature type="domain" description="Retrovirus-related Pol polyprotein from transposon TNT 1-94-like beta-barrel" evidence="3">
    <location>
        <begin position="390"/>
        <end position="464"/>
    </location>
</feature>
<dbReference type="EMBL" id="JAAIUW010000006">
    <property type="protein sequence ID" value="KAF7825219.1"/>
    <property type="molecule type" value="Genomic_DNA"/>
</dbReference>
<dbReference type="Proteomes" id="UP000634136">
    <property type="component" value="Unassembled WGS sequence"/>
</dbReference>
<dbReference type="OrthoDB" id="1717805at2759"/>
<reference evidence="4" key="1">
    <citation type="submission" date="2020-09" db="EMBL/GenBank/DDBJ databases">
        <title>Genome-Enabled Discovery of Anthraquinone Biosynthesis in Senna tora.</title>
        <authorList>
            <person name="Kang S.-H."/>
            <person name="Pandey R.P."/>
            <person name="Lee C.-M."/>
            <person name="Sim J.-S."/>
            <person name="Jeong J.-T."/>
            <person name="Choi B.-S."/>
            <person name="Jung M."/>
            <person name="Ginzburg D."/>
            <person name="Zhao K."/>
            <person name="Won S.Y."/>
            <person name="Oh T.-J."/>
            <person name="Yu Y."/>
            <person name="Kim N.-H."/>
            <person name="Lee O.R."/>
            <person name="Lee T.-H."/>
            <person name="Bashyal P."/>
            <person name="Kim T.-S."/>
            <person name="Lee W.-H."/>
            <person name="Kawkins C."/>
            <person name="Kim C.-K."/>
            <person name="Kim J.S."/>
            <person name="Ahn B.O."/>
            <person name="Rhee S.Y."/>
            <person name="Sohng J.K."/>
        </authorList>
    </citation>
    <scope>NUCLEOTIDE SEQUENCE</scope>
    <source>
        <tissue evidence="4">Leaf</tissue>
    </source>
</reference>
<feature type="compositionally biased region" description="Basic and acidic residues" evidence="1">
    <location>
        <begin position="12"/>
        <end position="22"/>
    </location>
</feature>
<proteinExistence type="predicted"/>
<dbReference type="PANTHER" id="PTHR37610:SF40">
    <property type="entry name" value="OS01G0909600 PROTEIN"/>
    <property type="match status" value="1"/>
</dbReference>
<evidence type="ECO:0000256" key="1">
    <source>
        <dbReference type="SAM" id="MobiDB-lite"/>
    </source>
</evidence>
<keyword evidence="5" id="KW-1185">Reference proteome</keyword>
<feature type="region of interest" description="Disordered" evidence="1">
    <location>
        <begin position="1"/>
        <end position="22"/>
    </location>
</feature>
<dbReference type="Pfam" id="PF22936">
    <property type="entry name" value="Pol_BBD"/>
    <property type="match status" value="1"/>
</dbReference>
<name>A0A834TPB5_9FABA</name>
<evidence type="ECO:0000259" key="2">
    <source>
        <dbReference type="Pfam" id="PF14244"/>
    </source>
</evidence>
<evidence type="ECO:0000259" key="3">
    <source>
        <dbReference type="Pfam" id="PF22936"/>
    </source>
</evidence>
<gene>
    <name evidence="4" type="ORF">G2W53_016383</name>
</gene>
<evidence type="ECO:0000313" key="5">
    <source>
        <dbReference type="Proteomes" id="UP000634136"/>
    </source>
</evidence>
<dbReference type="InterPro" id="IPR054722">
    <property type="entry name" value="PolX-like_BBD"/>
</dbReference>
<comment type="caution">
    <text evidence="4">The sequence shown here is derived from an EMBL/GenBank/DDBJ whole genome shotgun (WGS) entry which is preliminary data.</text>
</comment>
<feature type="domain" description="Retrotransposon Copia-like N-terminal" evidence="2">
    <location>
        <begin position="34"/>
        <end position="78"/>
    </location>
</feature>